<keyword evidence="3" id="KW-1185">Reference proteome</keyword>
<sequence length="179" mass="20238">MPTKRLHQDVATRWNSTYHMVESLLEQKRSISAYGADHDLPVTLTANQWALLEKTITVLAPFEELTRQISSSTSSAAEVIPSVTVLKRLLARENEGDTGIKTMKTILLEAVQRRFKTIENEPLYAVATLLDLRFKDRYFKGADSIKHAKDALTREVEKMEALQSRTTPKGSRESARKPP</sequence>
<name>A0AAV6PWV4_SOLSE</name>
<dbReference type="EMBL" id="JAGKHQ010000020">
    <property type="protein sequence ID" value="KAG7479494.1"/>
    <property type="molecule type" value="Genomic_DNA"/>
</dbReference>
<gene>
    <name evidence="2" type="ORF">JOB18_026645</name>
</gene>
<evidence type="ECO:0000313" key="3">
    <source>
        <dbReference type="Proteomes" id="UP000693946"/>
    </source>
</evidence>
<protein>
    <submittedName>
        <fullName evidence="2">Zinc finger BED domain-containing protein 4-like</fullName>
    </submittedName>
</protein>
<organism evidence="2 3">
    <name type="scientific">Solea senegalensis</name>
    <name type="common">Senegalese sole</name>
    <dbReference type="NCBI Taxonomy" id="28829"/>
    <lineage>
        <taxon>Eukaryota</taxon>
        <taxon>Metazoa</taxon>
        <taxon>Chordata</taxon>
        <taxon>Craniata</taxon>
        <taxon>Vertebrata</taxon>
        <taxon>Euteleostomi</taxon>
        <taxon>Actinopterygii</taxon>
        <taxon>Neopterygii</taxon>
        <taxon>Teleostei</taxon>
        <taxon>Neoteleostei</taxon>
        <taxon>Acanthomorphata</taxon>
        <taxon>Carangaria</taxon>
        <taxon>Pleuronectiformes</taxon>
        <taxon>Pleuronectoidei</taxon>
        <taxon>Soleidae</taxon>
        <taxon>Solea</taxon>
    </lineage>
</organism>
<feature type="compositionally biased region" description="Basic and acidic residues" evidence="1">
    <location>
        <begin position="170"/>
        <end position="179"/>
    </location>
</feature>
<reference evidence="2 3" key="1">
    <citation type="journal article" date="2021" name="Sci. Rep.">
        <title>Chromosome anchoring in Senegalese sole (Solea senegalensis) reveals sex-associated markers and genome rearrangements in flatfish.</title>
        <authorList>
            <person name="Guerrero-Cozar I."/>
            <person name="Gomez-Garrido J."/>
            <person name="Berbel C."/>
            <person name="Martinez-Blanch J.F."/>
            <person name="Alioto T."/>
            <person name="Claros M.G."/>
            <person name="Gagnaire P.A."/>
            <person name="Manchado M."/>
        </authorList>
    </citation>
    <scope>NUCLEOTIDE SEQUENCE [LARGE SCALE GENOMIC DNA]</scope>
    <source>
        <strain evidence="2">Sse05_10M</strain>
    </source>
</reference>
<dbReference type="GO" id="GO:0005634">
    <property type="term" value="C:nucleus"/>
    <property type="evidence" value="ECO:0007669"/>
    <property type="project" value="TreeGrafter"/>
</dbReference>
<comment type="caution">
    <text evidence="2">The sequence shown here is derived from an EMBL/GenBank/DDBJ whole genome shotgun (WGS) entry which is preliminary data.</text>
</comment>
<dbReference type="InterPro" id="IPR052865">
    <property type="entry name" value="Zinc_finger_BED"/>
</dbReference>
<dbReference type="PANTHER" id="PTHR47241:SF1">
    <property type="entry name" value="BED-TYPE DOMAIN-CONTAINING PROTEIN"/>
    <property type="match status" value="1"/>
</dbReference>
<evidence type="ECO:0000256" key="1">
    <source>
        <dbReference type="SAM" id="MobiDB-lite"/>
    </source>
</evidence>
<evidence type="ECO:0000313" key="2">
    <source>
        <dbReference type="EMBL" id="KAG7479494.1"/>
    </source>
</evidence>
<dbReference type="AlphaFoldDB" id="A0AAV6PWV4"/>
<accession>A0AAV6PWV4</accession>
<dbReference type="Proteomes" id="UP000693946">
    <property type="component" value="Linkage Group LG8"/>
</dbReference>
<proteinExistence type="predicted"/>
<feature type="region of interest" description="Disordered" evidence="1">
    <location>
        <begin position="158"/>
        <end position="179"/>
    </location>
</feature>
<dbReference type="PANTHER" id="PTHR47241">
    <property type="entry name" value="FINGER PROTEIN, PUTATIVE-RELATED"/>
    <property type="match status" value="1"/>
</dbReference>